<evidence type="ECO:0000256" key="1">
    <source>
        <dbReference type="SAM" id="MobiDB-lite"/>
    </source>
</evidence>
<dbReference type="AlphaFoldDB" id="A0A428SC83"/>
<evidence type="ECO:0000313" key="3">
    <source>
        <dbReference type="Proteomes" id="UP000287144"/>
    </source>
</evidence>
<feature type="compositionally biased region" description="Basic residues" evidence="1">
    <location>
        <begin position="441"/>
        <end position="451"/>
    </location>
</feature>
<dbReference type="Proteomes" id="UP000287144">
    <property type="component" value="Unassembled WGS sequence"/>
</dbReference>
<proteinExistence type="predicted"/>
<evidence type="ECO:0000313" key="2">
    <source>
        <dbReference type="EMBL" id="RSL87380.1"/>
    </source>
</evidence>
<feature type="region of interest" description="Disordered" evidence="1">
    <location>
        <begin position="428"/>
        <end position="457"/>
    </location>
</feature>
<feature type="region of interest" description="Disordered" evidence="1">
    <location>
        <begin position="519"/>
        <end position="547"/>
    </location>
</feature>
<accession>A0A428SC83</accession>
<protein>
    <submittedName>
        <fullName evidence="2">Uncharacterized protein</fullName>
    </submittedName>
</protein>
<organism evidence="2 3">
    <name type="scientific">Fusarium oligoseptatum</name>
    <dbReference type="NCBI Taxonomy" id="2604345"/>
    <lineage>
        <taxon>Eukaryota</taxon>
        <taxon>Fungi</taxon>
        <taxon>Dikarya</taxon>
        <taxon>Ascomycota</taxon>
        <taxon>Pezizomycotina</taxon>
        <taxon>Sordariomycetes</taxon>
        <taxon>Hypocreomycetidae</taxon>
        <taxon>Hypocreales</taxon>
        <taxon>Nectriaceae</taxon>
        <taxon>Fusarium</taxon>
        <taxon>Fusarium solani species complex</taxon>
    </lineage>
</organism>
<reference evidence="2 3" key="1">
    <citation type="submission" date="2017-06" db="EMBL/GenBank/DDBJ databases">
        <title>Comparative genomic analysis of Ambrosia Fusariam Clade fungi.</title>
        <authorList>
            <person name="Stajich J.E."/>
            <person name="Carrillo J."/>
            <person name="Kijimoto T."/>
            <person name="Eskalen A."/>
            <person name="O'Donnell K."/>
            <person name="Kasson M."/>
        </authorList>
    </citation>
    <scope>NUCLEOTIDE SEQUENCE [LARGE SCALE GENOMIC DNA]</scope>
    <source>
        <strain evidence="2 3">NRRL62579</strain>
    </source>
</reference>
<sequence length="547" mass="62663">MKEALWQRSNPVQRHGLRRLRNESERFFLWGDGVSAANGQLEKALAKSSELHQAVLSSIYELGKVVNNDLAKVVTPTGPANTLTDTRELRRLLGEAGTILNAPNTIEDPNSLSDDENGPCSFEDVLDDMATYIDCLMDLSLALENTDTYLESTRFEPTATRSNIIEPIEMRPIHTLPAVSDSFFSSHQRVETPQLSSPTIPARGHDLSLRIDDSGLPGSQAKMYGPLTLFEGTPQERVVNLGPWEVQESGQRRVVWQGSYHNEVLEHYFPSNEPSDLHPYTLLTHGRPYVEPTDRERHITFLEPHRIRYIDTEGVCIHDESISVKYEFSSFESSIHFEGDLGRKDLIDLYNTNLVWTNLNGRTDSSDTVYLTTIRRLKLWRDRFTFRYSFSMYEHSFNRQYHDYNLEDFHLETPHREDRSNGIRLLTLSQFGDRGPPPPRVYRKRPQRRRNNPSESRQWIPLADGMEYLAIVFSDHGARQRFIETWAACKTDSMPRYQRTLSNQLELPSRTIMSAHLPQERSEGDAVDLSPGPSNLADATESPGRQE</sequence>
<gene>
    <name evidence="2" type="ORF">CEP52_015539</name>
</gene>
<keyword evidence="3" id="KW-1185">Reference proteome</keyword>
<dbReference type="EMBL" id="NKCK01000279">
    <property type="protein sequence ID" value="RSL87380.1"/>
    <property type="molecule type" value="Genomic_DNA"/>
</dbReference>
<comment type="caution">
    <text evidence="2">The sequence shown here is derived from an EMBL/GenBank/DDBJ whole genome shotgun (WGS) entry which is preliminary data.</text>
</comment>
<name>A0A428SC83_9HYPO</name>